<dbReference type="PROSITE" id="PS51257">
    <property type="entry name" value="PROKAR_LIPOPROTEIN"/>
    <property type="match status" value="1"/>
</dbReference>
<sequence>MLKRIFITFSFFALCACQPVNLSKQQDTAIDYQCISSQSQCIVDSELLQVKVEFAQQKNHNNNDKVANSTVDNIMAEMPFKVLLTLSGENLVNVAHVSAYLEGRDMFMGQVPLSFSVTEFTNVVSEKNHIAKENIENVLQYQAESLLANCTEETMVWRMWLIVEYKDDGNGQQKQKMFIDFTGQRR</sequence>
<evidence type="ECO:0000313" key="2">
    <source>
        <dbReference type="Proteomes" id="UP000315303"/>
    </source>
</evidence>
<dbReference type="RefSeq" id="WP_140602893.1">
    <property type="nucleotide sequence ID" value="NZ_SAWY01000018.1"/>
</dbReference>
<gene>
    <name evidence="1" type="ORF">EPA86_07900</name>
</gene>
<keyword evidence="2" id="KW-1185">Reference proteome</keyword>
<dbReference type="EMBL" id="SAWY01000018">
    <property type="protein sequence ID" value="TPH15882.1"/>
    <property type="molecule type" value="Genomic_DNA"/>
</dbReference>
<protein>
    <recommendedName>
        <fullName evidence="3">Lipoprotein</fullName>
    </recommendedName>
</protein>
<evidence type="ECO:0008006" key="3">
    <source>
        <dbReference type="Google" id="ProtNLM"/>
    </source>
</evidence>
<accession>A0A502KW76</accession>
<dbReference type="OrthoDB" id="6238758at2"/>
<comment type="caution">
    <text evidence="1">The sequence shown here is derived from an EMBL/GenBank/DDBJ whole genome shotgun (WGS) entry which is preliminary data.</text>
</comment>
<evidence type="ECO:0000313" key="1">
    <source>
        <dbReference type="EMBL" id="TPH15882.1"/>
    </source>
</evidence>
<reference evidence="1 2" key="1">
    <citation type="submission" date="2019-01" db="EMBL/GenBank/DDBJ databases">
        <title>Litorilituus lipolytica sp. nov., isolated from intertidal sand of the Yellow Sea in China.</title>
        <authorList>
            <person name="Liu A."/>
        </authorList>
    </citation>
    <scope>NUCLEOTIDE SEQUENCE [LARGE SCALE GENOMIC DNA]</scope>
    <source>
        <strain evidence="1 2">RZ04</strain>
    </source>
</reference>
<proteinExistence type="predicted"/>
<name>A0A502KW76_9GAMM</name>
<organism evidence="1 2">
    <name type="scientific">Litorilituus lipolyticus</name>
    <dbReference type="NCBI Taxonomy" id="2491017"/>
    <lineage>
        <taxon>Bacteria</taxon>
        <taxon>Pseudomonadati</taxon>
        <taxon>Pseudomonadota</taxon>
        <taxon>Gammaproteobacteria</taxon>
        <taxon>Alteromonadales</taxon>
        <taxon>Colwelliaceae</taxon>
        <taxon>Litorilituus</taxon>
    </lineage>
</organism>
<dbReference type="AlphaFoldDB" id="A0A502KW76"/>
<dbReference type="Proteomes" id="UP000315303">
    <property type="component" value="Unassembled WGS sequence"/>
</dbReference>